<dbReference type="eggNOG" id="ENOG502QS67">
    <property type="taxonomic scope" value="Eukaryota"/>
</dbReference>
<dbReference type="Gramene" id="KFK28642">
    <property type="protein sequence ID" value="KFK28642"/>
    <property type="gene ID" value="AALP_AA7G026000"/>
</dbReference>
<dbReference type="GO" id="GO:0071555">
    <property type="term" value="P:cell wall organization"/>
    <property type="evidence" value="ECO:0007669"/>
    <property type="project" value="UniProtKB-KW"/>
</dbReference>
<keyword evidence="2" id="KW-0812">Transmembrane</keyword>
<name>A0A087GFJ0_ARAAL</name>
<comment type="subcellular location">
    <subcellularLocation>
        <location evidence="2">Golgi apparatus membrane</location>
        <topology evidence="2">Single-pass type II membrane protein</topology>
    </subcellularLocation>
</comment>
<dbReference type="Pfam" id="PF03407">
    <property type="entry name" value="Nucleotid_trans"/>
    <property type="match status" value="1"/>
</dbReference>
<feature type="domain" description="Nucleotide-diphospho-sugar transferase" evidence="3">
    <location>
        <begin position="141"/>
        <end position="340"/>
    </location>
</feature>
<comment type="similarity">
    <text evidence="1 2">Belongs to the glycosyltransferase 77 family.</text>
</comment>
<evidence type="ECO:0000313" key="4">
    <source>
        <dbReference type="EMBL" id="KFK28642.1"/>
    </source>
</evidence>
<dbReference type="AlphaFoldDB" id="A0A087GFJ0"/>
<dbReference type="SUPFAM" id="SSF53448">
    <property type="entry name" value="Nucleotide-diphospho-sugar transferases"/>
    <property type="match status" value="1"/>
</dbReference>
<dbReference type="GO" id="GO:0000139">
    <property type="term" value="C:Golgi membrane"/>
    <property type="evidence" value="ECO:0007669"/>
    <property type="project" value="UniProtKB-SubCell"/>
</dbReference>
<dbReference type="PANTHER" id="PTHR46038">
    <property type="entry name" value="EXPRESSED PROTEIN-RELATED"/>
    <property type="match status" value="1"/>
</dbReference>
<keyword evidence="5" id="KW-1185">Reference proteome</keyword>
<dbReference type="InterPro" id="IPR044821">
    <property type="entry name" value="At1g28695/At4g15970-like"/>
</dbReference>
<evidence type="ECO:0000256" key="1">
    <source>
        <dbReference type="ARBA" id="ARBA00007033"/>
    </source>
</evidence>
<organism evidence="4 5">
    <name type="scientific">Arabis alpina</name>
    <name type="common">Alpine rock-cress</name>
    <dbReference type="NCBI Taxonomy" id="50452"/>
    <lineage>
        <taxon>Eukaryota</taxon>
        <taxon>Viridiplantae</taxon>
        <taxon>Streptophyta</taxon>
        <taxon>Embryophyta</taxon>
        <taxon>Tracheophyta</taxon>
        <taxon>Spermatophyta</taxon>
        <taxon>Magnoliopsida</taxon>
        <taxon>eudicotyledons</taxon>
        <taxon>Gunneridae</taxon>
        <taxon>Pentapetalae</taxon>
        <taxon>rosids</taxon>
        <taxon>malvids</taxon>
        <taxon>Brassicales</taxon>
        <taxon>Brassicaceae</taxon>
        <taxon>Arabideae</taxon>
        <taxon>Arabis</taxon>
    </lineage>
</organism>
<dbReference type="EMBL" id="CM002875">
    <property type="protein sequence ID" value="KFK28642.1"/>
    <property type="molecule type" value="Genomic_DNA"/>
</dbReference>
<keyword evidence="2" id="KW-0333">Golgi apparatus</keyword>
<keyword evidence="2" id="KW-0328">Glycosyltransferase</keyword>
<dbReference type="OrthoDB" id="1053420at2759"/>
<evidence type="ECO:0000313" key="5">
    <source>
        <dbReference type="Proteomes" id="UP000029120"/>
    </source>
</evidence>
<dbReference type="EC" id="2.4.2.-" evidence="2"/>
<dbReference type="OMA" id="FWINSRS"/>
<dbReference type="Proteomes" id="UP000029120">
    <property type="component" value="Chromosome 7"/>
</dbReference>
<evidence type="ECO:0000256" key="2">
    <source>
        <dbReference type="RuleBase" id="RU363055"/>
    </source>
</evidence>
<protein>
    <recommendedName>
        <fullName evidence="2">Glycosyltransferase</fullName>
        <ecNumber evidence="2">2.4.2.-</ecNumber>
    </recommendedName>
</protein>
<dbReference type="InterPro" id="IPR005069">
    <property type="entry name" value="Nucl-diP-sugar_transferase"/>
</dbReference>
<gene>
    <name evidence="4" type="ordered locus">AALP_Aa7g026000</name>
</gene>
<sequence length="370" mass="42140">MKSTNGEPSSLGYEFAGVNVNDGKAKPPVIYSDGLFGGRDVVKVVLLVMTVTLSCLLFYNSANNPLNMVLSPYSPKILNETSLETVPKRKPVSELERVLMNAAMENNTVIITALNQAWAEPNSTFDVFRESFQSGIGTERLLKHVIAVCLDNKAYDRCVEVHPHCYLINTTDSDQLSGPNRFMTPGYLKLIWRRMDLLRQVLGLGYNFIFTDADILWLRDPFPRFFPDADFQISCDDYNGKPSDKKNHVNSGFTYVKANNKTSRFYKFWIRSSRKFPGKHDQDVFNIIKSKNFVEKLGMKMRFFDTVYFGGFCQPSRDINVVNTMHANCCIGLDNKVNNLKAALEDWKRYVSSNTTVSETKWNIPPRCGY</sequence>
<dbReference type="GO" id="GO:0016757">
    <property type="term" value="F:glycosyltransferase activity"/>
    <property type="evidence" value="ECO:0007669"/>
    <property type="project" value="UniProtKB-KW"/>
</dbReference>
<reference evidence="5" key="1">
    <citation type="journal article" date="2015" name="Nat. Plants">
        <title>Genome expansion of Arabis alpina linked with retrotransposition and reduced symmetric DNA methylation.</title>
        <authorList>
            <person name="Willing E.M."/>
            <person name="Rawat V."/>
            <person name="Mandakova T."/>
            <person name="Maumus F."/>
            <person name="James G.V."/>
            <person name="Nordstroem K.J."/>
            <person name="Becker C."/>
            <person name="Warthmann N."/>
            <person name="Chica C."/>
            <person name="Szarzynska B."/>
            <person name="Zytnicki M."/>
            <person name="Albani M.C."/>
            <person name="Kiefer C."/>
            <person name="Bergonzi S."/>
            <person name="Castaings L."/>
            <person name="Mateos J.L."/>
            <person name="Berns M.C."/>
            <person name="Bujdoso N."/>
            <person name="Piofczyk T."/>
            <person name="de Lorenzo L."/>
            <person name="Barrero-Sicilia C."/>
            <person name="Mateos I."/>
            <person name="Piednoel M."/>
            <person name="Hagmann J."/>
            <person name="Chen-Min-Tao R."/>
            <person name="Iglesias-Fernandez R."/>
            <person name="Schuster S.C."/>
            <person name="Alonso-Blanco C."/>
            <person name="Roudier F."/>
            <person name="Carbonero P."/>
            <person name="Paz-Ares J."/>
            <person name="Davis S.J."/>
            <person name="Pecinka A."/>
            <person name="Quesneville H."/>
            <person name="Colot V."/>
            <person name="Lysak M.A."/>
            <person name="Weigel D."/>
            <person name="Coupland G."/>
            <person name="Schneeberger K."/>
        </authorList>
    </citation>
    <scope>NUCLEOTIDE SEQUENCE [LARGE SCALE GENOMIC DNA]</scope>
    <source>
        <strain evidence="5">cv. Pajares</strain>
    </source>
</reference>
<keyword evidence="2" id="KW-0735">Signal-anchor</keyword>
<keyword evidence="2" id="KW-0808">Transferase</keyword>
<proteinExistence type="inferred from homology"/>
<keyword evidence="2" id="KW-0961">Cell wall biogenesis/degradation</keyword>
<dbReference type="InterPro" id="IPR029044">
    <property type="entry name" value="Nucleotide-diphossugar_trans"/>
</dbReference>
<evidence type="ECO:0000259" key="3">
    <source>
        <dbReference type="Pfam" id="PF03407"/>
    </source>
</evidence>
<accession>A0A087GFJ0</accession>
<dbReference type="PANTHER" id="PTHR46038:SF33">
    <property type="entry name" value="GLYCOSYLTRANSFERASE"/>
    <property type="match status" value="1"/>
</dbReference>